<protein>
    <recommendedName>
        <fullName evidence="2">YdbS-like PH domain-containing protein</fullName>
    </recommendedName>
</protein>
<dbReference type="EMBL" id="QICB01000004">
    <property type="protein sequence ID" value="RNL19629.1"/>
    <property type="molecule type" value="Genomic_DNA"/>
</dbReference>
<gene>
    <name evidence="3" type="ORF">DMP07_06570</name>
</gene>
<evidence type="ECO:0000313" key="4">
    <source>
        <dbReference type="Proteomes" id="UP000267368"/>
    </source>
</evidence>
<dbReference type="InterPro" id="IPR005182">
    <property type="entry name" value="YdbS-like_PH"/>
</dbReference>
<dbReference type="PANTHER" id="PTHR34473:SF2">
    <property type="entry name" value="UPF0699 TRANSMEMBRANE PROTEIN YDBT"/>
    <property type="match status" value="1"/>
</dbReference>
<reference evidence="4" key="1">
    <citation type="submission" date="2018-05" db="EMBL/GenBank/DDBJ databases">
        <title>Genome Sequencing of selected type strains of the family Eggerthellaceae.</title>
        <authorList>
            <person name="Danylec N."/>
            <person name="Stoll D.A."/>
            <person name="Doetsch A."/>
            <person name="Huch M."/>
        </authorList>
    </citation>
    <scope>NUCLEOTIDE SEQUENCE [LARGE SCALE GENOMIC DNA]</scope>
    <source>
        <strain evidence="4">DSM 17537</strain>
    </source>
</reference>
<name>A0A3N0AFJ8_9ACTN</name>
<sequence length="163" mass="18071">MRPLPQNQLDPKVKSVWRIGDALWITAAYLMCAFTFFVIALADPAGGWAWLVVAVMTAVWAISLIVAVVVLPPVRYVRWRYEVGENELDIAKGIVWRTRSVIPFVRVQNTDTKQGPILRAFGLAGVTVSTAAGQHEIPGLSFEEADVLRDRIATQARLAQEDV</sequence>
<feature type="domain" description="YdbS-like PH" evidence="2">
    <location>
        <begin position="77"/>
        <end position="152"/>
    </location>
</feature>
<comment type="caution">
    <text evidence="3">The sequence shown here is derived from an EMBL/GenBank/DDBJ whole genome shotgun (WGS) entry which is preliminary data.</text>
</comment>
<keyword evidence="1" id="KW-0472">Membrane</keyword>
<keyword evidence="1" id="KW-1133">Transmembrane helix</keyword>
<dbReference type="AlphaFoldDB" id="A0A3N0AFJ8"/>
<dbReference type="Pfam" id="PF03703">
    <property type="entry name" value="bPH_2"/>
    <property type="match status" value="1"/>
</dbReference>
<dbReference type="PANTHER" id="PTHR34473">
    <property type="entry name" value="UPF0699 TRANSMEMBRANE PROTEIN YDBS"/>
    <property type="match status" value="1"/>
</dbReference>
<organism evidence="3 4">
    <name type="scientific">Slackia faecicanis</name>
    <dbReference type="NCBI Taxonomy" id="255723"/>
    <lineage>
        <taxon>Bacteria</taxon>
        <taxon>Bacillati</taxon>
        <taxon>Actinomycetota</taxon>
        <taxon>Coriobacteriia</taxon>
        <taxon>Eggerthellales</taxon>
        <taxon>Eggerthellaceae</taxon>
        <taxon>Slackia</taxon>
    </lineage>
</organism>
<keyword evidence="4" id="KW-1185">Reference proteome</keyword>
<keyword evidence="1" id="KW-0812">Transmembrane</keyword>
<dbReference type="Proteomes" id="UP000267368">
    <property type="component" value="Unassembled WGS sequence"/>
</dbReference>
<dbReference type="RefSeq" id="WP_123198352.1">
    <property type="nucleotide sequence ID" value="NZ_QICB01000004.1"/>
</dbReference>
<dbReference type="OrthoDB" id="7364633at2"/>
<evidence type="ECO:0000259" key="2">
    <source>
        <dbReference type="Pfam" id="PF03703"/>
    </source>
</evidence>
<accession>A0A3N0AFJ8</accession>
<proteinExistence type="predicted"/>
<evidence type="ECO:0000256" key="1">
    <source>
        <dbReference type="SAM" id="Phobius"/>
    </source>
</evidence>
<feature type="transmembrane region" description="Helical" evidence="1">
    <location>
        <begin position="48"/>
        <end position="71"/>
    </location>
</feature>
<feature type="transmembrane region" description="Helical" evidence="1">
    <location>
        <begin position="21"/>
        <end position="42"/>
    </location>
</feature>
<evidence type="ECO:0000313" key="3">
    <source>
        <dbReference type="EMBL" id="RNL19629.1"/>
    </source>
</evidence>